<protein>
    <recommendedName>
        <fullName evidence="10">RHOMBOID-like protein</fullName>
        <ecNumber evidence="10">3.4.21.105</ecNumber>
    </recommendedName>
</protein>
<evidence type="ECO:0000256" key="1">
    <source>
        <dbReference type="ARBA" id="ARBA00000156"/>
    </source>
</evidence>
<accession>A0A9R1QBA8</accession>
<evidence type="ECO:0000313" key="13">
    <source>
        <dbReference type="Proteomes" id="UP000324705"/>
    </source>
</evidence>
<evidence type="ECO:0000256" key="3">
    <source>
        <dbReference type="ARBA" id="ARBA00009045"/>
    </source>
</evidence>
<sequence>MVAAGDPLQGQARPGQACWPPSRVAGSAATTAASSSPEATMPLKADLAPLALTPLVRALVHHKLGALVRDKVVHEHEGWRLVTCIWLHAGVVRLLANMLNLMLVGLRLEQQFKFVRVGIIYLVSGFGGSVM</sequence>
<dbReference type="GO" id="GO:0016020">
    <property type="term" value="C:membrane"/>
    <property type="evidence" value="ECO:0007669"/>
    <property type="project" value="UniProtKB-SubCell"/>
</dbReference>
<organism evidence="12 13">
    <name type="scientific">Triticum turgidum subsp. durum</name>
    <name type="common">Durum wheat</name>
    <name type="synonym">Triticum durum</name>
    <dbReference type="NCBI Taxonomy" id="4567"/>
    <lineage>
        <taxon>Eukaryota</taxon>
        <taxon>Viridiplantae</taxon>
        <taxon>Streptophyta</taxon>
        <taxon>Embryophyta</taxon>
        <taxon>Tracheophyta</taxon>
        <taxon>Spermatophyta</taxon>
        <taxon>Magnoliopsida</taxon>
        <taxon>Liliopsida</taxon>
        <taxon>Poales</taxon>
        <taxon>Poaceae</taxon>
        <taxon>BOP clade</taxon>
        <taxon>Pooideae</taxon>
        <taxon>Triticodae</taxon>
        <taxon>Triticeae</taxon>
        <taxon>Triticinae</taxon>
        <taxon>Triticum</taxon>
    </lineage>
</organism>
<evidence type="ECO:0000256" key="6">
    <source>
        <dbReference type="ARBA" id="ARBA00022801"/>
    </source>
</evidence>
<evidence type="ECO:0000256" key="5">
    <source>
        <dbReference type="ARBA" id="ARBA00022692"/>
    </source>
</evidence>
<comment type="subcellular location">
    <subcellularLocation>
        <location evidence="2 10">Membrane</location>
        <topology evidence="2 10">Multi-pass membrane protein</topology>
    </subcellularLocation>
</comment>
<evidence type="ECO:0000259" key="11">
    <source>
        <dbReference type="Pfam" id="PF01694"/>
    </source>
</evidence>
<evidence type="ECO:0000256" key="8">
    <source>
        <dbReference type="ARBA" id="ARBA00022989"/>
    </source>
</evidence>
<evidence type="ECO:0000256" key="9">
    <source>
        <dbReference type="ARBA" id="ARBA00023136"/>
    </source>
</evidence>
<comment type="function">
    <text evidence="10">Serine protease involved in intramembrane proteolysis.</text>
</comment>
<keyword evidence="13" id="KW-1185">Reference proteome</keyword>
<dbReference type="PANTHER" id="PTHR22936">
    <property type="entry name" value="RHOMBOID-RELATED"/>
    <property type="match status" value="1"/>
</dbReference>
<feature type="domain" description="Peptidase S54 rhomboid" evidence="11">
    <location>
        <begin position="76"/>
        <end position="131"/>
    </location>
</feature>
<dbReference type="InterPro" id="IPR022764">
    <property type="entry name" value="Peptidase_S54_rhomboid_dom"/>
</dbReference>
<dbReference type="EMBL" id="LT934116">
    <property type="protein sequence ID" value="VAH73464.1"/>
    <property type="molecule type" value="Genomic_DNA"/>
</dbReference>
<dbReference type="InterPro" id="IPR035952">
    <property type="entry name" value="Rhomboid-like_sf"/>
</dbReference>
<gene>
    <name evidence="12" type="ORF">TRITD_3Bv1G041900</name>
</gene>
<keyword evidence="6 10" id="KW-0378">Hydrolase</keyword>
<keyword evidence="9" id="KW-0472">Membrane</keyword>
<comment type="catalytic activity">
    <reaction evidence="1 10">
        <text>Cleaves type-1 transmembrane domains using a catalytic dyad composed of serine and histidine that are contributed by different transmembrane domains.</text>
        <dbReference type="EC" id="3.4.21.105"/>
    </reaction>
</comment>
<dbReference type="SUPFAM" id="SSF144091">
    <property type="entry name" value="Rhomboid-like"/>
    <property type="match status" value="1"/>
</dbReference>
<dbReference type="Pfam" id="PF01694">
    <property type="entry name" value="Rhomboid"/>
    <property type="match status" value="1"/>
</dbReference>
<dbReference type="InterPro" id="IPR002610">
    <property type="entry name" value="Peptidase_S54_rhomboid-like"/>
</dbReference>
<keyword evidence="8" id="KW-1133">Transmembrane helix</keyword>
<comment type="similarity">
    <text evidence="3 10">Belongs to the peptidase S54 family.</text>
</comment>
<dbReference type="AlphaFoldDB" id="A0A9R1QBA8"/>
<evidence type="ECO:0000256" key="10">
    <source>
        <dbReference type="RuleBase" id="RU362115"/>
    </source>
</evidence>
<name>A0A9R1QBA8_TRITD</name>
<evidence type="ECO:0000256" key="4">
    <source>
        <dbReference type="ARBA" id="ARBA00022670"/>
    </source>
</evidence>
<dbReference type="GO" id="GO:0006508">
    <property type="term" value="P:proteolysis"/>
    <property type="evidence" value="ECO:0007669"/>
    <property type="project" value="UniProtKB-KW"/>
</dbReference>
<keyword evidence="5" id="KW-0812">Transmembrane</keyword>
<evidence type="ECO:0000256" key="2">
    <source>
        <dbReference type="ARBA" id="ARBA00004141"/>
    </source>
</evidence>
<dbReference type="GO" id="GO:0004252">
    <property type="term" value="F:serine-type endopeptidase activity"/>
    <property type="evidence" value="ECO:0007669"/>
    <property type="project" value="InterPro"/>
</dbReference>
<evidence type="ECO:0000256" key="7">
    <source>
        <dbReference type="ARBA" id="ARBA00022825"/>
    </source>
</evidence>
<reference evidence="12 13" key="1">
    <citation type="submission" date="2017-09" db="EMBL/GenBank/DDBJ databases">
        <authorList>
            <consortium name="International Durum Wheat Genome Sequencing Consortium (IDWGSC)"/>
            <person name="Milanesi L."/>
        </authorList>
    </citation>
    <scope>NUCLEOTIDE SEQUENCE [LARGE SCALE GENOMIC DNA]</scope>
    <source>
        <strain evidence="13">cv. Svevo</strain>
    </source>
</reference>
<keyword evidence="4 10" id="KW-0645">Protease</keyword>
<dbReference type="EC" id="3.4.21.105" evidence="10"/>
<proteinExistence type="inferred from homology"/>
<keyword evidence="7 10" id="KW-0720">Serine protease</keyword>
<dbReference type="Proteomes" id="UP000324705">
    <property type="component" value="Chromosome 3B"/>
</dbReference>
<dbReference type="Gene3D" id="1.20.1540.10">
    <property type="entry name" value="Rhomboid-like"/>
    <property type="match status" value="1"/>
</dbReference>
<evidence type="ECO:0000313" key="12">
    <source>
        <dbReference type="EMBL" id="VAH73464.1"/>
    </source>
</evidence>
<dbReference type="PANTHER" id="PTHR22936:SF69">
    <property type="entry name" value="RHOMBOID-LIKE PROTEIN"/>
    <property type="match status" value="1"/>
</dbReference>
<dbReference type="Gramene" id="TRITD3Bv1G041900.1">
    <property type="protein sequence ID" value="TRITD3Bv1G041900.1"/>
    <property type="gene ID" value="TRITD3Bv1G041900"/>
</dbReference>